<evidence type="ECO:0000256" key="4">
    <source>
        <dbReference type="ARBA" id="ARBA00040795"/>
    </source>
</evidence>
<dbReference type="Proteomes" id="UP000593571">
    <property type="component" value="Unassembled WGS sequence"/>
</dbReference>
<dbReference type="PROSITE" id="PS50275">
    <property type="entry name" value="SAC"/>
    <property type="match status" value="1"/>
</dbReference>
<evidence type="ECO:0000313" key="9">
    <source>
        <dbReference type="Proteomes" id="UP000593571"/>
    </source>
</evidence>
<protein>
    <recommendedName>
        <fullName evidence="4">Phosphatidylinositol-3-phosphatase SAC1</fullName>
        <ecNumber evidence="1">3.1.3.64</ecNumber>
    </recommendedName>
    <alternativeName>
        <fullName evidence="6">Phosphatidylinositol-4-phosphate phosphatase</fullName>
    </alternativeName>
    <alternativeName>
        <fullName evidence="5">Suppressor of actin mutations 1-like protein</fullName>
    </alternativeName>
</protein>
<evidence type="ECO:0000259" key="7">
    <source>
        <dbReference type="PROSITE" id="PS50275"/>
    </source>
</evidence>
<keyword evidence="9" id="KW-1185">Reference proteome</keyword>
<organism evidence="8 9">
    <name type="scientific">Rousettus aegyptiacus</name>
    <name type="common">Egyptian fruit bat</name>
    <name type="synonym">Pteropus aegyptiacus</name>
    <dbReference type="NCBI Taxonomy" id="9407"/>
    <lineage>
        <taxon>Eukaryota</taxon>
        <taxon>Metazoa</taxon>
        <taxon>Chordata</taxon>
        <taxon>Craniata</taxon>
        <taxon>Vertebrata</taxon>
        <taxon>Euteleostomi</taxon>
        <taxon>Mammalia</taxon>
        <taxon>Eutheria</taxon>
        <taxon>Laurasiatheria</taxon>
        <taxon>Chiroptera</taxon>
        <taxon>Yinpterochiroptera</taxon>
        <taxon>Pteropodoidea</taxon>
        <taxon>Pteropodidae</taxon>
        <taxon>Rousettinae</taxon>
        <taxon>Rousettus</taxon>
    </lineage>
</organism>
<dbReference type="EC" id="3.1.3.64" evidence="1"/>
<dbReference type="EMBL" id="JACASE010000001">
    <property type="protein sequence ID" value="KAF6508411.1"/>
    <property type="molecule type" value="Genomic_DNA"/>
</dbReference>
<evidence type="ECO:0000256" key="5">
    <source>
        <dbReference type="ARBA" id="ARBA00041396"/>
    </source>
</evidence>
<comment type="caution">
    <text evidence="8">The sequence shown here is derived from an EMBL/GenBank/DDBJ whole genome shotgun (WGS) entry which is preliminary data.</text>
</comment>
<dbReference type="AlphaFoldDB" id="A0A7J8KI16"/>
<dbReference type="GO" id="GO:0004438">
    <property type="term" value="F:phosphatidylinositol-3-phosphate phosphatase activity"/>
    <property type="evidence" value="ECO:0007669"/>
    <property type="project" value="UniProtKB-EC"/>
</dbReference>
<comment type="catalytic activity">
    <reaction evidence="3">
        <text>a 1,2-diacyl-sn-glycero-3-phospho-(1D-myo-inositol 4-phosphate) + H2O = a 1,2-diacyl-sn-glycero-3-phospho-(1D-myo-inositol) + phosphate</text>
        <dbReference type="Rhea" id="RHEA:55652"/>
        <dbReference type="ChEBI" id="CHEBI:15377"/>
        <dbReference type="ChEBI" id="CHEBI:43474"/>
        <dbReference type="ChEBI" id="CHEBI:57880"/>
        <dbReference type="ChEBI" id="CHEBI:58178"/>
    </reaction>
    <physiologicalReaction direction="left-to-right" evidence="3">
        <dbReference type="Rhea" id="RHEA:55653"/>
    </physiologicalReaction>
</comment>
<evidence type="ECO:0000256" key="3">
    <source>
        <dbReference type="ARBA" id="ARBA00036807"/>
    </source>
</evidence>
<dbReference type="PANTHER" id="PTHR45662">
    <property type="entry name" value="PHOSPHATIDYLINOSITIDE PHOSPHATASE SAC1"/>
    <property type="match status" value="1"/>
</dbReference>
<dbReference type="GO" id="GO:0005783">
    <property type="term" value="C:endoplasmic reticulum"/>
    <property type="evidence" value="ECO:0007669"/>
    <property type="project" value="TreeGrafter"/>
</dbReference>
<gene>
    <name evidence="8" type="ORF">HJG63_018779</name>
</gene>
<evidence type="ECO:0000256" key="1">
    <source>
        <dbReference type="ARBA" id="ARBA00013038"/>
    </source>
</evidence>
<feature type="domain" description="SAC" evidence="7">
    <location>
        <begin position="1"/>
        <end position="87"/>
    </location>
</feature>
<dbReference type="GO" id="GO:0046856">
    <property type="term" value="P:phosphatidylinositol dephosphorylation"/>
    <property type="evidence" value="ECO:0007669"/>
    <property type="project" value="TreeGrafter"/>
</dbReference>
<evidence type="ECO:0000256" key="6">
    <source>
        <dbReference type="ARBA" id="ARBA00041911"/>
    </source>
</evidence>
<evidence type="ECO:0000256" key="2">
    <source>
        <dbReference type="ARBA" id="ARBA00036631"/>
    </source>
</evidence>
<reference evidence="8 9" key="1">
    <citation type="journal article" date="2020" name="Nature">
        <title>Six reference-quality genomes reveal evolution of bat adaptations.</title>
        <authorList>
            <person name="Jebb D."/>
            <person name="Huang Z."/>
            <person name="Pippel M."/>
            <person name="Hughes G.M."/>
            <person name="Lavrichenko K."/>
            <person name="Devanna P."/>
            <person name="Winkler S."/>
            <person name="Jermiin L.S."/>
            <person name="Skirmuntt E.C."/>
            <person name="Katzourakis A."/>
            <person name="Burkitt-Gray L."/>
            <person name="Ray D.A."/>
            <person name="Sullivan K.A.M."/>
            <person name="Roscito J.G."/>
            <person name="Kirilenko B.M."/>
            <person name="Davalos L.M."/>
            <person name="Corthals A.P."/>
            <person name="Power M.L."/>
            <person name="Jones G."/>
            <person name="Ransome R.D."/>
            <person name="Dechmann D.K.N."/>
            <person name="Locatelli A.G."/>
            <person name="Puechmaille S.J."/>
            <person name="Fedrigo O."/>
            <person name="Jarvis E.D."/>
            <person name="Hiller M."/>
            <person name="Vernes S.C."/>
            <person name="Myers E.W."/>
            <person name="Teeling E.C."/>
        </authorList>
    </citation>
    <scope>NUCLEOTIDE SEQUENCE [LARGE SCALE GENOMIC DNA]</scope>
    <source>
        <strain evidence="8">MRouAeg1</strain>
        <tissue evidence="8">Muscle</tissue>
    </source>
</reference>
<comment type="catalytic activity">
    <reaction evidence="2">
        <text>a 1,2-diacyl-sn-glycero-3-phospho-(1D-myo-inositol-3-phosphate) + H2O = a 1,2-diacyl-sn-glycero-3-phospho-(1D-myo-inositol) + phosphate</text>
        <dbReference type="Rhea" id="RHEA:12316"/>
        <dbReference type="ChEBI" id="CHEBI:15377"/>
        <dbReference type="ChEBI" id="CHEBI:43474"/>
        <dbReference type="ChEBI" id="CHEBI:57880"/>
        <dbReference type="ChEBI" id="CHEBI:58088"/>
        <dbReference type="EC" id="3.1.3.64"/>
    </reaction>
    <physiologicalReaction direction="left-to-right" evidence="2">
        <dbReference type="Rhea" id="RHEA:12317"/>
    </physiologicalReaction>
</comment>
<sequence>MINFDFHQFAKGGKLEKLENLLRPQLKLHWEDFDVFAQGEDVSPRFQKGTLRMNCLDCLDRTNTVQSFLALEVLHLQLESLGLSSKPVADRCVEPSPEHRHRDFGHWVAVSDKDQRTVLQVFDPLERT</sequence>
<accession>A0A7J8KI16</accession>
<proteinExistence type="predicted"/>
<evidence type="ECO:0000313" key="8">
    <source>
        <dbReference type="EMBL" id="KAF6508411.1"/>
    </source>
</evidence>
<name>A0A7J8KI16_ROUAE</name>
<dbReference type="GO" id="GO:0043812">
    <property type="term" value="F:phosphatidylinositol-4-phosphate phosphatase activity"/>
    <property type="evidence" value="ECO:0007669"/>
    <property type="project" value="TreeGrafter"/>
</dbReference>
<dbReference type="PANTHER" id="PTHR45662:SF2">
    <property type="entry name" value="PHOSPHATIDYLINOSITOL-3-PHOSPHATASE SAC1"/>
    <property type="match status" value="1"/>
</dbReference>
<dbReference type="InterPro" id="IPR002013">
    <property type="entry name" value="SAC_dom"/>
</dbReference>